<reference evidence="1" key="1">
    <citation type="submission" date="2021-02" db="EMBL/GenBank/DDBJ databases">
        <authorList>
            <consortium name="DOE Joint Genome Institute"/>
            <person name="Ahrendt S."/>
            <person name="Looney B.P."/>
            <person name="Miyauchi S."/>
            <person name="Morin E."/>
            <person name="Drula E."/>
            <person name="Courty P.E."/>
            <person name="Chicoki N."/>
            <person name="Fauchery L."/>
            <person name="Kohler A."/>
            <person name="Kuo A."/>
            <person name="Labutti K."/>
            <person name="Pangilinan J."/>
            <person name="Lipzen A."/>
            <person name="Riley R."/>
            <person name="Andreopoulos W."/>
            <person name="He G."/>
            <person name="Johnson J."/>
            <person name="Barry K.W."/>
            <person name="Grigoriev I.V."/>
            <person name="Nagy L."/>
            <person name="Hibbett D."/>
            <person name="Henrissat B."/>
            <person name="Matheny P.B."/>
            <person name="Labbe J."/>
            <person name="Martin F."/>
        </authorList>
    </citation>
    <scope>NUCLEOTIDE SEQUENCE</scope>
    <source>
        <strain evidence="1">EC-137</strain>
    </source>
</reference>
<proteinExistence type="predicted"/>
<dbReference type="EMBL" id="MU273649">
    <property type="protein sequence ID" value="KAI0029931.1"/>
    <property type="molecule type" value="Genomic_DNA"/>
</dbReference>
<reference evidence="1" key="2">
    <citation type="journal article" date="2022" name="New Phytol.">
        <title>Evolutionary transition to the ectomycorrhizal habit in the genomes of a hyperdiverse lineage of mushroom-forming fungi.</title>
        <authorList>
            <person name="Looney B."/>
            <person name="Miyauchi S."/>
            <person name="Morin E."/>
            <person name="Drula E."/>
            <person name="Courty P.E."/>
            <person name="Kohler A."/>
            <person name="Kuo A."/>
            <person name="LaButti K."/>
            <person name="Pangilinan J."/>
            <person name="Lipzen A."/>
            <person name="Riley R."/>
            <person name="Andreopoulos W."/>
            <person name="He G."/>
            <person name="Johnson J."/>
            <person name="Nolan M."/>
            <person name="Tritt A."/>
            <person name="Barry K.W."/>
            <person name="Grigoriev I.V."/>
            <person name="Nagy L.G."/>
            <person name="Hibbett D."/>
            <person name="Henrissat B."/>
            <person name="Matheny P.B."/>
            <person name="Labbe J."/>
            <person name="Martin F.M."/>
        </authorList>
    </citation>
    <scope>NUCLEOTIDE SEQUENCE</scope>
    <source>
        <strain evidence="1">EC-137</strain>
    </source>
</reference>
<name>A0ACB8QF62_9AGAM</name>
<accession>A0ACB8QF62</accession>
<protein>
    <submittedName>
        <fullName evidence="1">Uncharacterized protein</fullName>
    </submittedName>
</protein>
<evidence type="ECO:0000313" key="2">
    <source>
        <dbReference type="Proteomes" id="UP000814128"/>
    </source>
</evidence>
<organism evidence="1 2">
    <name type="scientific">Vararia minispora EC-137</name>
    <dbReference type="NCBI Taxonomy" id="1314806"/>
    <lineage>
        <taxon>Eukaryota</taxon>
        <taxon>Fungi</taxon>
        <taxon>Dikarya</taxon>
        <taxon>Basidiomycota</taxon>
        <taxon>Agaricomycotina</taxon>
        <taxon>Agaricomycetes</taxon>
        <taxon>Russulales</taxon>
        <taxon>Lachnocladiaceae</taxon>
        <taxon>Vararia</taxon>
    </lineage>
</organism>
<sequence>MCIRSLKCDPRKLYKRAAHWKVHEAPCEKLKDVKRGRLHDSEGRLSLLQYRLGRGTDKALKPDAAQGCGATPDRSSSRDQENRVREPRSRSYHAIYDETCVLTFNAFSKEGDGNDVFSMIPLRLRLSASTRWLGGDDNWPASDSARWGRKGQAGGRHDIAYSSAHGVTKRRHVIRNAGRKKNALVFSQSMSCGEGPGTHHSMPNVMEHFIERVVNATARTVG</sequence>
<keyword evidence="2" id="KW-1185">Reference proteome</keyword>
<dbReference type="Proteomes" id="UP000814128">
    <property type="component" value="Unassembled WGS sequence"/>
</dbReference>
<comment type="caution">
    <text evidence="1">The sequence shown here is derived from an EMBL/GenBank/DDBJ whole genome shotgun (WGS) entry which is preliminary data.</text>
</comment>
<evidence type="ECO:0000313" key="1">
    <source>
        <dbReference type="EMBL" id="KAI0029931.1"/>
    </source>
</evidence>
<gene>
    <name evidence="1" type="ORF">K488DRAFT_72606</name>
</gene>